<comment type="similarity">
    <text evidence="8">Belongs to the binding-protein-dependent transport system permease family.</text>
</comment>
<evidence type="ECO:0000256" key="8">
    <source>
        <dbReference type="RuleBase" id="RU363032"/>
    </source>
</evidence>
<feature type="transmembrane region" description="Helical" evidence="8">
    <location>
        <begin position="369"/>
        <end position="389"/>
    </location>
</feature>
<evidence type="ECO:0000256" key="7">
    <source>
        <dbReference type="ARBA" id="ARBA00023136"/>
    </source>
</evidence>
<keyword evidence="4" id="KW-0997">Cell inner membrane</keyword>
<proteinExistence type="inferred from homology"/>
<dbReference type="PROSITE" id="PS50928">
    <property type="entry name" value="ABC_TM1"/>
    <property type="match status" value="2"/>
</dbReference>
<feature type="domain" description="ABC transmembrane type-1" evidence="9">
    <location>
        <begin position="68"/>
        <end position="278"/>
    </location>
</feature>
<feature type="transmembrane region" description="Helical" evidence="8">
    <location>
        <begin position="534"/>
        <end position="555"/>
    </location>
</feature>
<dbReference type="GO" id="GO:0005886">
    <property type="term" value="C:plasma membrane"/>
    <property type="evidence" value="ECO:0007669"/>
    <property type="project" value="UniProtKB-SubCell"/>
</dbReference>
<dbReference type="AlphaFoldDB" id="A0A975RSM0"/>
<organism evidence="10 11">
    <name type="scientific">Bradyrhizobium sediminis</name>
    <dbReference type="NCBI Taxonomy" id="2840469"/>
    <lineage>
        <taxon>Bacteria</taxon>
        <taxon>Pseudomonadati</taxon>
        <taxon>Pseudomonadota</taxon>
        <taxon>Alphaproteobacteria</taxon>
        <taxon>Hyphomicrobiales</taxon>
        <taxon>Nitrobacteraceae</taxon>
        <taxon>Bradyrhizobium</taxon>
    </lineage>
</organism>
<evidence type="ECO:0000256" key="3">
    <source>
        <dbReference type="ARBA" id="ARBA00022475"/>
    </source>
</evidence>
<dbReference type="PANTHER" id="PTHR43357:SF4">
    <property type="entry name" value="INNER MEMBRANE ABC TRANSPORTER PERMEASE PROTEIN YDCV"/>
    <property type="match status" value="1"/>
</dbReference>
<evidence type="ECO:0000313" key="11">
    <source>
        <dbReference type="Proteomes" id="UP000680805"/>
    </source>
</evidence>
<feature type="transmembrane region" description="Helical" evidence="8">
    <location>
        <begin position="68"/>
        <end position="91"/>
    </location>
</feature>
<accession>A0A975RSM0</accession>
<comment type="subcellular location">
    <subcellularLocation>
        <location evidence="1">Cell inner membrane</location>
        <topology evidence="1">Multi-pass membrane protein</topology>
    </subcellularLocation>
    <subcellularLocation>
        <location evidence="8">Cell membrane</location>
        <topology evidence="8">Multi-pass membrane protein</topology>
    </subcellularLocation>
</comment>
<feature type="transmembrane region" description="Helical" evidence="8">
    <location>
        <begin position="401"/>
        <end position="423"/>
    </location>
</feature>
<feature type="transmembrane region" description="Helical" evidence="8">
    <location>
        <begin position="491"/>
        <end position="514"/>
    </location>
</feature>
<dbReference type="EMBL" id="CP076135">
    <property type="protein sequence ID" value="QWG18750.1"/>
    <property type="molecule type" value="Genomic_DNA"/>
</dbReference>
<dbReference type="InterPro" id="IPR000515">
    <property type="entry name" value="MetI-like"/>
</dbReference>
<evidence type="ECO:0000313" key="10">
    <source>
        <dbReference type="EMBL" id="QWG18750.1"/>
    </source>
</evidence>
<keyword evidence="2 8" id="KW-0813">Transport</keyword>
<keyword evidence="7 8" id="KW-0472">Membrane</keyword>
<feature type="transmembrane region" description="Helical" evidence="8">
    <location>
        <begin position="307"/>
        <end position="327"/>
    </location>
</feature>
<dbReference type="RefSeq" id="WP_215614304.1">
    <property type="nucleotide sequence ID" value="NZ_CP076135.1"/>
</dbReference>
<evidence type="ECO:0000256" key="1">
    <source>
        <dbReference type="ARBA" id="ARBA00004429"/>
    </source>
</evidence>
<dbReference type="InterPro" id="IPR035906">
    <property type="entry name" value="MetI-like_sf"/>
</dbReference>
<evidence type="ECO:0000259" key="9">
    <source>
        <dbReference type="PROSITE" id="PS50928"/>
    </source>
</evidence>
<name>A0A975RSM0_9BRAD</name>
<feature type="transmembrane region" description="Helical" evidence="8">
    <location>
        <begin position="212"/>
        <end position="237"/>
    </location>
</feature>
<sequence length="572" mass="61340">MTITSIDGSKGKFDWTKPVLALFAALLVLLIVLPLSWLALFSVTDKAGHPTLQNFVRLFSDRDFLDPLLTTAIIATSSAAICCAVAAPMGWLVSRTDMPGRQFIRALVTASFVTPPFLGAVAWELLAAPNSGLLNQLYRLLTGQDAGEHLFNIYSLTGIIFVISCYTFPFVFVLVANALDNMPGELEDASAILGGRAWTTARRVTIPLALPALVAGALIAFLQAMTLFGSPAILALPAGFHTMTTKIWSLFQYPPKLELAAAAAVPLLLLTILLLQAQKFILGRRGYSVVGGKYGAPRRVEMKAWRWAALAFCLVVLLNPVFLPYFALLNAAFSPNATTLVTPATATLHNVVFVFTELSSTQLALKNTVILGTATASVGTILALVIAYVTTRRAIAGHRLLGFLATAPVAVPGIVLGVGLFLSYTRPPFVLYGTLWILLIAFLTINLPSAYQQLQAAFATIHPELEDASRILGATRLQSLRRITAPLLRTGVIATWCFIFIGVMRELSAAIILFTSQTKVLSVLIYDLNESGDLAAISVLGIAMLVITFAVVLAVNRIPVFGAGAGARLRNS</sequence>
<evidence type="ECO:0000256" key="2">
    <source>
        <dbReference type="ARBA" id="ARBA00022448"/>
    </source>
</evidence>
<feature type="transmembrane region" description="Helical" evidence="8">
    <location>
        <begin position="103"/>
        <end position="123"/>
    </location>
</feature>
<feature type="transmembrane region" description="Helical" evidence="8">
    <location>
        <begin position="429"/>
        <end position="447"/>
    </location>
</feature>
<feature type="transmembrane region" description="Helical" evidence="8">
    <location>
        <begin position="153"/>
        <end position="176"/>
    </location>
</feature>
<gene>
    <name evidence="10" type="ORF">KMZ68_02310</name>
</gene>
<dbReference type="GO" id="GO:0055085">
    <property type="term" value="P:transmembrane transport"/>
    <property type="evidence" value="ECO:0007669"/>
    <property type="project" value="InterPro"/>
</dbReference>
<dbReference type="CDD" id="cd06261">
    <property type="entry name" value="TM_PBP2"/>
    <property type="match status" value="2"/>
</dbReference>
<dbReference type="KEGG" id="bsei:KMZ68_02310"/>
<feature type="transmembrane region" description="Helical" evidence="8">
    <location>
        <begin position="20"/>
        <end position="40"/>
    </location>
</feature>
<feature type="transmembrane region" description="Helical" evidence="8">
    <location>
        <begin position="257"/>
        <end position="275"/>
    </location>
</feature>
<dbReference type="Gene3D" id="1.10.3720.10">
    <property type="entry name" value="MetI-like"/>
    <property type="match status" value="2"/>
</dbReference>
<evidence type="ECO:0000256" key="6">
    <source>
        <dbReference type="ARBA" id="ARBA00022989"/>
    </source>
</evidence>
<keyword evidence="6 8" id="KW-1133">Transmembrane helix</keyword>
<keyword evidence="5 8" id="KW-0812">Transmembrane</keyword>
<dbReference type="SUPFAM" id="SSF161098">
    <property type="entry name" value="MetI-like"/>
    <property type="match status" value="2"/>
</dbReference>
<evidence type="ECO:0000256" key="5">
    <source>
        <dbReference type="ARBA" id="ARBA00022692"/>
    </source>
</evidence>
<evidence type="ECO:0000256" key="4">
    <source>
        <dbReference type="ARBA" id="ARBA00022519"/>
    </source>
</evidence>
<dbReference type="Proteomes" id="UP000680805">
    <property type="component" value="Chromosome"/>
</dbReference>
<dbReference type="PANTHER" id="PTHR43357">
    <property type="entry name" value="INNER MEMBRANE ABC TRANSPORTER PERMEASE PROTEIN YDCV"/>
    <property type="match status" value="1"/>
</dbReference>
<feature type="domain" description="ABC transmembrane type-1" evidence="9">
    <location>
        <begin position="365"/>
        <end position="555"/>
    </location>
</feature>
<reference evidence="10" key="1">
    <citation type="submission" date="2021-06" db="EMBL/GenBank/DDBJ databases">
        <title>Bradyrhizobium sp. S2-11-2 Genome sequencing.</title>
        <authorList>
            <person name="Jin L."/>
        </authorList>
    </citation>
    <scope>NUCLEOTIDE SEQUENCE</scope>
    <source>
        <strain evidence="10">S2-11-2</strain>
    </source>
</reference>
<dbReference type="Pfam" id="PF00528">
    <property type="entry name" value="BPD_transp_1"/>
    <property type="match status" value="2"/>
</dbReference>
<protein>
    <submittedName>
        <fullName evidence="10">Iron ABC transporter permease</fullName>
    </submittedName>
</protein>
<keyword evidence="3" id="KW-1003">Cell membrane</keyword>